<dbReference type="GO" id="GO:0051920">
    <property type="term" value="F:peroxiredoxin activity"/>
    <property type="evidence" value="ECO:0007669"/>
    <property type="project" value="InterPro"/>
</dbReference>
<protein>
    <submittedName>
        <fullName evidence="2">4-carboxymuconolactone decarboxylase</fullName>
    </submittedName>
</protein>
<dbReference type="Gene3D" id="1.20.1290.10">
    <property type="entry name" value="AhpD-like"/>
    <property type="match status" value="1"/>
</dbReference>
<dbReference type="PANTHER" id="PTHR33570:SF10">
    <property type="entry name" value="GAMMA-CARBOXYMUCONOLACTONE DECARBOXYLASE"/>
    <property type="match status" value="1"/>
</dbReference>
<dbReference type="SUPFAM" id="SSF69118">
    <property type="entry name" value="AhpD-like"/>
    <property type="match status" value="1"/>
</dbReference>
<gene>
    <name evidence="2" type="ORF">EDC27_0781</name>
</gene>
<comment type="caution">
    <text evidence="2">The sequence shown here is derived from an EMBL/GenBank/DDBJ whole genome shotgun (WGS) entry which is preliminary data.</text>
</comment>
<proteinExistence type="predicted"/>
<keyword evidence="3" id="KW-1185">Reference proteome</keyword>
<sequence>MLEKTLVEQTKQTAAKLFSGPVRLKVPYELWKEFDPGLARDLSLFITGNMYSRTVLSLPERQMVAVAALAALQKGEELRIHLHGALNVGVKPRHLAETIFQVGVYAGFPAVNAALAVLKDVLLERGQWPLAGDEER</sequence>
<dbReference type="InterPro" id="IPR003779">
    <property type="entry name" value="CMD-like"/>
</dbReference>
<reference evidence="2 3" key="1">
    <citation type="submission" date="2018-11" db="EMBL/GenBank/DDBJ databases">
        <title>Genomic Encyclopedia of Type Strains, Phase IV (KMG-IV): sequencing the most valuable type-strain genomes for metagenomic binning, comparative biology and taxonomic classification.</title>
        <authorList>
            <person name="Goeker M."/>
        </authorList>
    </citation>
    <scope>NUCLEOTIDE SEQUENCE [LARGE SCALE GENOMIC DNA]</scope>
    <source>
        <strain evidence="2 3">DSM 22027</strain>
    </source>
</reference>
<dbReference type="RefSeq" id="WP_123289313.1">
    <property type="nucleotide sequence ID" value="NZ_RJVA01000010.1"/>
</dbReference>
<dbReference type="Proteomes" id="UP000276223">
    <property type="component" value="Unassembled WGS sequence"/>
</dbReference>
<organism evidence="2 3">
    <name type="scientific">Desulfosoma caldarium</name>
    <dbReference type="NCBI Taxonomy" id="610254"/>
    <lineage>
        <taxon>Bacteria</taxon>
        <taxon>Pseudomonadati</taxon>
        <taxon>Thermodesulfobacteriota</taxon>
        <taxon>Syntrophobacteria</taxon>
        <taxon>Syntrophobacterales</taxon>
        <taxon>Syntrophobacteraceae</taxon>
        <taxon>Desulfosoma</taxon>
    </lineage>
</organism>
<dbReference type="OrthoDB" id="9793083at2"/>
<accession>A0A3N1VN21</accession>
<dbReference type="InterPro" id="IPR029032">
    <property type="entry name" value="AhpD-like"/>
</dbReference>
<dbReference type="Pfam" id="PF02627">
    <property type="entry name" value="CMD"/>
    <property type="match status" value="1"/>
</dbReference>
<dbReference type="InterPro" id="IPR052512">
    <property type="entry name" value="4CMD/NDH-1_regulator"/>
</dbReference>
<evidence type="ECO:0000313" key="2">
    <source>
        <dbReference type="EMBL" id="ROR01602.1"/>
    </source>
</evidence>
<dbReference type="PANTHER" id="PTHR33570">
    <property type="entry name" value="4-CARBOXYMUCONOLACTONE DECARBOXYLASE FAMILY PROTEIN"/>
    <property type="match status" value="1"/>
</dbReference>
<evidence type="ECO:0000259" key="1">
    <source>
        <dbReference type="Pfam" id="PF02627"/>
    </source>
</evidence>
<dbReference type="AlphaFoldDB" id="A0A3N1VN21"/>
<evidence type="ECO:0000313" key="3">
    <source>
        <dbReference type="Proteomes" id="UP000276223"/>
    </source>
</evidence>
<feature type="domain" description="Carboxymuconolactone decarboxylase-like" evidence="1">
    <location>
        <begin position="38"/>
        <end position="120"/>
    </location>
</feature>
<name>A0A3N1VN21_9BACT</name>
<dbReference type="EMBL" id="RJVA01000010">
    <property type="protein sequence ID" value="ROR01602.1"/>
    <property type="molecule type" value="Genomic_DNA"/>
</dbReference>